<organism evidence="2 3">
    <name type="scientific">Actinomadura rubteroloni</name>
    <dbReference type="NCBI Taxonomy" id="1926885"/>
    <lineage>
        <taxon>Bacteria</taxon>
        <taxon>Bacillati</taxon>
        <taxon>Actinomycetota</taxon>
        <taxon>Actinomycetes</taxon>
        <taxon>Streptosporangiales</taxon>
        <taxon>Thermomonosporaceae</taxon>
        <taxon>Actinomadura</taxon>
    </lineage>
</organism>
<reference evidence="2 3" key="1">
    <citation type="journal article" date="2017" name="Chemistry">
        <title>Isolation, Biosynthesis and Chemical Modifications of Rubterolones A-F: Rare Tropolone Alkaloids from Actinomadura sp. 5-2.</title>
        <authorList>
            <person name="Guo H."/>
            <person name="Benndorf R."/>
            <person name="Leichnitz D."/>
            <person name="Klassen J.L."/>
            <person name="Vollmers J."/>
            <person name="Gorls H."/>
            <person name="Steinacker M."/>
            <person name="Weigel C."/>
            <person name="Dahse H.M."/>
            <person name="Kaster A.K."/>
            <person name="de Beer Z.W."/>
            <person name="Poulsen M."/>
            <person name="Beemelmanns C."/>
        </authorList>
    </citation>
    <scope>NUCLEOTIDE SEQUENCE [LARGE SCALE GENOMIC DNA]</scope>
    <source>
        <strain evidence="2 3">5-2</strain>
    </source>
</reference>
<feature type="region of interest" description="Disordered" evidence="1">
    <location>
        <begin position="53"/>
        <end position="74"/>
    </location>
</feature>
<dbReference type="InterPro" id="IPR032716">
    <property type="entry name" value="ACC_epsilon"/>
</dbReference>
<sequence>MSETRPFLQVVRGDAAPEEVAALVAVLTARARGAAGCDGAARARSRWSDPARLVRGTPSARPGAGAWRAAFGPR</sequence>
<dbReference type="AlphaFoldDB" id="A0A2P4UQE0"/>
<dbReference type="RefSeq" id="WP_103562103.1">
    <property type="nucleotide sequence ID" value="NZ_MTBP01000001.1"/>
</dbReference>
<dbReference type="GO" id="GO:0003989">
    <property type="term" value="F:acetyl-CoA carboxylase activity"/>
    <property type="evidence" value="ECO:0007669"/>
    <property type="project" value="InterPro"/>
</dbReference>
<evidence type="ECO:0008006" key="4">
    <source>
        <dbReference type="Google" id="ProtNLM"/>
    </source>
</evidence>
<accession>A0A2P4UQE0</accession>
<dbReference type="GO" id="GO:0004658">
    <property type="term" value="F:propionyl-CoA carboxylase activity"/>
    <property type="evidence" value="ECO:0007669"/>
    <property type="project" value="InterPro"/>
</dbReference>
<evidence type="ECO:0000313" key="2">
    <source>
        <dbReference type="EMBL" id="POM27260.1"/>
    </source>
</evidence>
<gene>
    <name evidence="2" type="ORF">BTM25_16710</name>
</gene>
<evidence type="ECO:0000256" key="1">
    <source>
        <dbReference type="SAM" id="MobiDB-lite"/>
    </source>
</evidence>
<dbReference type="Pfam" id="PF13822">
    <property type="entry name" value="ACC_epsilon"/>
    <property type="match status" value="1"/>
</dbReference>
<proteinExistence type="predicted"/>
<dbReference type="EMBL" id="MTBP01000001">
    <property type="protein sequence ID" value="POM27260.1"/>
    <property type="molecule type" value="Genomic_DNA"/>
</dbReference>
<dbReference type="Proteomes" id="UP000242367">
    <property type="component" value="Unassembled WGS sequence"/>
</dbReference>
<comment type="caution">
    <text evidence="2">The sequence shown here is derived from an EMBL/GenBank/DDBJ whole genome shotgun (WGS) entry which is preliminary data.</text>
</comment>
<name>A0A2P4UQE0_9ACTN</name>
<keyword evidence="3" id="KW-1185">Reference proteome</keyword>
<protein>
    <recommendedName>
        <fullName evidence="4">Acyl-CoA carboxylase subunit epsilon</fullName>
    </recommendedName>
</protein>
<evidence type="ECO:0000313" key="3">
    <source>
        <dbReference type="Proteomes" id="UP000242367"/>
    </source>
</evidence>